<reference evidence="3 4" key="1">
    <citation type="submission" date="2015-11" db="EMBL/GenBank/DDBJ databases">
        <title>Genomic analysis of 38 Legionella species identifies large and diverse effector repertoires.</title>
        <authorList>
            <person name="Burstein D."/>
            <person name="Amaro F."/>
            <person name="Zusman T."/>
            <person name="Lifshitz Z."/>
            <person name="Cohen O."/>
            <person name="Gilbert J.A."/>
            <person name="Pupko T."/>
            <person name="Shuman H.A."/>
            <person name="Segal G."/>
        </authorList>
    </citation>
    <scope>NUCLEOTIDE SEQUENCE [LARGE SCALE GENOMIC DNA]</scope>
    <source>
        <strain evidence="3 4">IMVS3376</strain>
    </source>
</reference>
<dbReference type="InterPro" id="IPR052893">
    <property type="entry name" value="TCS_response_regulator"/>
</dbReference>
<dbReference type="InterPro" id="IPR001789">
    <property type="entry name" value="Sig_transdc_resp-reg_receiver"/>
</dbReference>
<evidence type="ECO:0000313" key="3">
    <source>
        <dbReference type="EMBL" id="KTD70935.1"/>
    </source>
</evidence>
<feature type="domain" description="Response regulatory" evidence="2">
    <location>
        <begin position="9"/>
        <end position="133"/>
    </location>
</feature>
<dbReference type="PANTHER" id="PTHR44520:SF2">
    <property type="entry name" value="RESPONSE REGULATOR RCP1"/>
    <property type="match status" value="1"/>
</dbReference>
<dbReference type="EMBL" id="LNYY01000007">
    <property type="protein sequence ID" value="KTD70935.1"/>
    <property type="molecule type" value="Genomic_DNA"/>
</dbReference>
<dbReference type="GO" id="GO:0000160">
    <property type="term" value="P:phosphorelay signal transduction system"/>
    <property type="evidence" value="ECO:0007669"/>
    <property type="project" value="InterPro"/>
</dbReference>
<dbReference type="OrthoDB" id="9800897at2"/>
<proteinExistence type="predicted"/>
<dbReference type="AlphaFoldDB" id="A0A0W0ZP57"/>
<comment type="caution">
    <text evidence="3">The sequence shown here is derived from an EMBL/GenBank/DDBJ whole genome shotgun (WGS) entry which is preliminary data.</text>
</comment>
<dbReference type="SUPFAM" id="SSF52172">
    <property type="entry name" value="CheY-like"/>
    <property type="match status" value="1"/>
</dbReference>
<dbReference type="PROSITE" id="PS50110">
    <property type="entry name" value="RESPONSE_REGULATORY"/>
    <property type="match status" value="1"/>
</dbReference>
<evidence type="ECO:0000256" key="1">
    <source>
        <dbReference type="PROSITE-ProRule" id="PRU00169"/>
    </source>
</evidence>
<evidence type="ECO:0000259" key="2">
    <source>
        <dbReference type="PROSITE" id="PS50110"/>
    </source>
</evidence>
<dbReference type="Gene3D" id="3.40.50.2300">
    <property type="match status" value="1"/>
</dbReference>
<dbReference type="STRING" id="947033.Lste_0513"/>
<evidence type="ECO:0000313" key="4">
    <source>
        <dbReference type="Proteomes" id="UP000054926"/>
    </source>
</evidence>
<keyword evidence="1" id="KW-0597">Phosphoprotein</keyword>
<sequence>MTHEHTIPHILVVDDDEIDCIYVERELGKLNLPLTLQIAKNGIEALDILINDKTETAIMPAIIILDLMMPKMNGIEFLQSFRTHAEFNSVRIFVLTTSNNNKDKIATQNFDIDGYFVKDTQFQEFLSQCKNILENLRK</sequence>
<name>A0A0W0ZP57_9GAMM</name>
<feature type="modified residue" description="4-aspartylphosphate" evidence="1">
    <location>
        <position position="66"/>
    </location>
</feature>
<dbReference type="Pfam" id="PF00072">
    <property type="entry name" value="Response_reg"/>
    <property type="match status" value="1"/>
</dbReference>
<dbReference type="Proteomes" id="UP000054926">
    <property type="component" value="Unassembled WGS sequence"/>
</dbReference>
<dbReference type="InterPro" id="IPR011006">
    <property type="entry name" value="CheY-like_superfamily"/>
</dbReference>
<keyword evidence="4" id="KW-1185">Reference proteome</keyword>
<gene>
    <name evidence="3" type="ORF">Lste_0513</name>
</gene>
<dbReference type="PANTHER" id="PTHR44520">
    <property type="entry name" value="RESPONSE REGULATOR RCP1-RELATED"/>
    <property type="match status" value="1"/>
</dbReference>
<accession>A0A0W0ZP57</accession>
<dbReference type="PATRIC" id="fig|947033.5.peg.550"/>
<dbReference type="SMART" id="SM00448">
    <property type="entry name" value="REC"/>
    <property type="match status" value="1"/>
</dbReference>
<organism evidence="3 4">
    <name type="scientific">Legionella steelei</name>
    <dbReference type="NCBI Taxonomy" id="947033"/>
    <lineage>
        <taxon>Bacteria</taxon>
        <taxon>Pseudomonadati</taxon>
        <taxon>Pseudomonadota</taxon>
        <taxon>Gammaproteobacteria</taxon>
        <taxon>Legionellales</taxon>
        <taxon>Legionellaceae</taxon>
        <taxon>Legionella</taxon>
    </lineage>
</organism>
<dbReference type="RefSeq" id="WP_058509534.1">
    <property type="nucleotide sequence ID" value="NZ_DAIOMV010000008.1"/>
</dbReference>
<protein>
    <submittedName>
        <fullName evidence="3">Two component response regulator</fullName>
    </submittedName>
</protein>